<gene>
    <name evidence="1" type="ORF">HB13667_11020</name>
</gene>
<comment type="caution">
    <text evidence="1">The sequence shown here is derived from an EMBL/GenBank/DDBJ whole genome shotgun (WGS) entry which is preliminary data.</text>
</comment>
<dbReference type="EMBL" id="LKKS01000064">
    <property type="protein sequence ID" value="KPM65752.1"/>
    <property type="molecule type" value="Genomic_DNA"/>
</dbReference>
<sequence>MKADHYKKELLYRKAQGNKRLNKFESKKENLISNAKNCATQLNLQETDKLIQTIGAAHWSSFTSAAFPSTADFFNYIENKLKQKEYHILIDDDWRYCGAILAKDNCELNKNFNFDENESDEIRFISADLSTFASIDYIHNHYPPYYEYLIKWR</sequence>
<protein>
    <submittedName>
        <fullName evidence="1">Uncharacterized protein</fullName>
    </submittedName>
</protein>
<accession>A0A0P7DBI8</accession>
<evidence type="ECO:0000313" key="1">
    <source>
        <dbReference type="EMBL" id="KPM65752.1"/>
    </source>
</evidence>
<dbReference type="RefSeq" id="WP_054572612.1">
    <property type="nucleotide sequence ID" value="NZ_LKKS01000064.1"/>
</dbReference>
<evidence type="ECO:0000313" key="2">
    <source>
        <dbReference type="Proteomes" id="UP000050437"/>
    </source>
</evidence>
<name>A0A0P7DBI8_PSEPU</name>
<dbReference type="AlphaFoldDB" id="A0A0P7DBI8"/>
<organism evidence="1 2">
    <name type="scientific">Pseudomonas putida</name>
    <name type="common">Arthrobacter siderocapsulatus</name>
    <dbReference type="NCBI Taxonomy" id="303"/>
    <lineage>
        <taxon>Bacteria</taxon>
        <taxon>Pseudomonadati</taxon>
        <taxon>Pseudomonadota</taxon>
        <taxon>Gammaproteobacteria</taxon>
        <taxon>Pseudomonadales</taxon>
        <taxon>Pseudomonadaceae</taxon>
        <taxon>Pseudomonas</taxon>
    </lineage>
</organism>
<dbReference type="Proteomes" id="UP000050437">
    <property type="component" value="Unassembled WGS sequence"/>
</dbReference>
<proteinExistence type="predicted"/>
<reference evidence="1 2" key="1">
    <citation type="submission" date="2015-10" db="EMBL/GenBank/DDBJ databases">
        <title>Pseudomonas putida clinical strains.</title>
        <authorList>
            <person name="Molina L."/>
            <person name="Udaondo Z."/>
        </authorList>
    </citation>
    <scope>NUCLEOTIDE SEQUENCE [LARGE SCALE GENOMIC DNA]</scope>
    <source>
        <strain evidence="1 2">HB13667</strain>
    </source>
</reference>